<accession>A0A6V8PL23</accession>
<organism evidence="1 2">
    <name type="scientific">Candidatus Hakubella thermalkaliphila</name>
    <dbReference type="NCBI Taxonomy" id="2754717"/>
    <lineage>
        <taxon>Bacteria</taxon>
        <taxon>Bacillati</taxon>
        <taxon>Actinomycetota</taxon>
        <taxon>Actinomycetota incertae sedis</taxon>
        <taxon>Candidatus Hakubellales</taxon>
        <taxon>Candidatus Hakubellaceae</taxon>
        <taxon>Candidatus Hakubella</taxon>
    </lineage>
</organism>
<dbReference type="Proteomes" id="UP000568877">
    <property type="component" value="Unassembled WGS sequence"/>
</dbReference>
<proteinExistence type="predicted"/>
<protein>
    <submittedName>
        <fullName evidence="1">Uncharacterized protein</fullName>
    </submittedName>
</protein>
<evidence type="ECO:0000313" key="2">
    <source>
        <dbReference type="Proteomes" id="UP000568877"/>
    </source>
</evidence>
<sequence>MPPADLLTLSDFPASIGYGHLVDADALLANLGRYFWLEVKAVRADLNPLQTLSREEFIPCLHIRDGSIVEDIGQQGEETISHHMPEEHVAPLPGEARSVDHLSLPFQDGVEQASVVLGVIFKICILDEQIVPAGRGKASAQGRSLASITRMVENLGPL</sequence>
<gene>
    <name evidence="1" type="ORF">HKBW3S42_01710</name>
</gene>
<dbReference type="EMBL" id="BLSA01000437">
    <property type="protein sequence ID" value="GFP33375.1"/>
    <property type="molecule type" value="Genomic_DNA"/>
</dbReference>
<evidence type="ECO:0000313" key="1">
    <source>
        <dbReference type="EMBL" id="GFP33375.1"/>
    </source>
</evidence>
<name>A0A6V8PL23_9ACTN</name>
<dbReference type="AlphaFoldDB" id="A0A6V8PL23"/>
<feature type="non-terminal residue" evidence="1">
    <location>
        <position position="158"/>
    </location>
</feature>
<comment type="caution">
    <text evidence="1">The sequence shown here is derived from an EMBL/GenBank/DDBJ whole genome shotgun (WGS) entry which is preliminary data.</text>
</comment>
<reference evidence="1 2" key="1">
    <citation type="journal article" date="2020" name="Front. Microbiol.">
        <title>Single-cell genomics of novel Actinobacteria with the Wood-Ljungdahl pathway discovered in a serpentinizing system.</title>
        <authorList>
            <person name="Merino N."/>
            <person name="Kawai M."/>
            <person name="Boyd E.S."/>
            <person name="Colman D.R."/>
            <person name="McGlynn S.E."/>
            <person name="Nealson K.H."/>
            <person name="Kurokawa K."/>
            <person name="Hongoh Y."/>
        </authorList>
    </citation>
    <scope>NUCLEOTIDE SEQUENCE [LARGE SCALE GENOMIC DNA]</scope>
    <source>
        <strain evidence="1 2">S42</strain>
    </source>
</reference>